<feature type="compositionally biased region" description="Basic and acidic residues" evidence="1">
    <location>
        <begin position="18"/>
        <end position="36"/>
    </location>
</feature>
<keyword evidence="3" id="KW-1185">Reference proteome</keyword>
<dbReference type="AlphaFoldDB" id="A0A6P8EVM8"/>
<name>A0A6P8EVM8_CLUHA</name>
<dbReference type="PROSITE" id="PS50858">
    <property type="entry name" value="BSD"/>
    <property type="match status" value="1"/>
</dbReference>
<dbReference type="InterPro" id="IPR051494">
    <property type="entry name" value="BSD_domain-containing"/>
</dbReference>
<dbReference type="Gene3D" id="1.10.3970.10">
    <property type="entry name" value="BSD domain"/>
    <property type="match status" value="1"/>
</dbReference>
<feature type="region of interest" description="Disordered" evidence="1">
    <location>
        <begin position="18"/>
        <end position="50"/>
    </location>
</feature>
<dbReference type="SUPFAM" id="SSF140383">
    <property type="entry name" value="BSD domain-like"/>
    <property type="match status" value="1"/>
</dbReference>
<dbReference type="InterPro" id="IPR005607">
    <property type="entry name" value="BSD_dom"/>
</dbReference>
<dbReference type="RefSeq" id="XP_031414957.1">
    <property type="nucleotide sequence ID" value="XM_031559097.2"/>
</dbReference>
<dbReference type="GeneID" id="105893260"/>
<dbReference type="OrthoDB" id="47923at2759"/>
<sequence length="315" mass="35935">MLKGLGLLFGFHNSNENKLEENKVDQMPDSDGEIRQNELNVGDDGNKEESAQREGLSGFLLSLASNATKKLSDIVSVTAETTDAILDKTIIGAFHKEHKKFLQEKHTQTAVPESVVPPWVGYIEEETIQQSILALSVDRRNFICDPPDGVEFHFDFEEMYPVALVMLQEDELLSQMRFAVVPKHVKEDRFWRNYFYRVSLIKQSAQSLETKQQAADKEKSESDVISPDDVHLRGVERKSTTHPIMMTTSKTNEVEDHISTSPAVSEFVSEAFDTCNIDLNDLREEMRLILDNNEKVEGDTSEWQKDFEELFQEDS</sequence>
<evidence type="ECO:0000256" key="1">
    <source>
        <dbReference type="SAM" id="MobiDB-lite"/>
    </source>
</evidence>
<proteinExistence type="predicted"/>
<dbReference type="InterPro" id="IPR035925">
    <property type="entry name" value="BSD_dom_sf"/>
</dbReference>
<dbReference type="SMART" id="SM00751">
    <property type="entry name" value="BSD"/>
    <property type="match status" value="1"/>
</dbReference>
<feature type="domain" description="BSD" evidence="2">
    <location>
        <begin position="150"/>
        <end position="202"/>
    </location>
</feature>
<dbReference type="KEGG" id="char:105893260"/>
<dbReference type="PANTHER" id="PTHR16019">
    <property type="entry name" value="SYNAPSE-ASSOCIATED PROTEIN"/>
    <property type="match status" value="1"/>
</dbReference>
<evidence type="ECO:0000313" key="3">
    <source>
        <dbReference type="Proteomes" id="UP000515152"/>
    </source>
</evidence>
<evidence type="ECO:0000259" key="2">
    <source>
        <dbReference type="PROSITE" id="PS50858"/>
    </source>
</evidence>
<dbReference type="Proteomes" id="UP000515152">
    <property type="component" value="Chromosome 21"/>
</dbReference>
<dbReference type="GO" id="GO:0048172">
    <property type="term" value="P:regulation of short-term neuronal synaptic plasticity"/>
    <property type="evidence" value="ECO:0007669"/>
    <property type="project" value="TreeGrafter"/>
</dbReference>
<organism evidence="3 4">
    <name type="scientific">Clupea harengus</name>
    <name type="common">Atlantic herring</name>
    <dbReference type="NCBI Taxonomy" id="7950"/>
    <lineage>
        <taxon>Eukaryota</taxon>
        <taxon>Metazoa</taxon>
        <taxon>Chordata</taxon>
        <taxon>Craniata</taxon>
        <taxon>Vertebrata</taxon>
        <taxon>Euteleostomi</taxon>
        <taxon>Actinopterygii</taxon>
        <taxon>Neopterygii</taxon>
        <taxon>Teleostei</taxon>
        <taxon>Clupei</taxon>
        <taxon>Clupeiformes</taxon>
        <taxon>Clupeoidei</taxon>
        <taxon>Clupeidae</taxon>
        <taxon>Clupea</taxon>
    </lineage>
</organism>
<dbReference type="GO" id="GO:0045202">
    <property type="term" value="C:synapse"/>
    <property type="evidence" value="ECO:0007669"/>
    <property type="project" value="TreeGrafter"/>
</dbReference>
<protein>
    <submittedName>
        <fullName evidence="4">Synapse-associated protein 1-like isoform X1</fullName>
    </submittedName>
</protein>
<dbReference type="GO" id="GO:0038203">
    <property type="term" value="P:TORC2 signaling"/>
    <property type="evidence" value="ECO:0007669"/>
    <property type="project" value="TreeGrafter"/>
</dbReference>
<dbReference type="GO" id="GO:0005794">
    <property type="term" value="C:Golgi apparatus"/>
    <property type="evidence" value="ECO:0007669"/>
    <property type="project" value="TreeGrafter"/>
</dbReference>
<dbReference type="PANTHER" id="PTHR16019:SF6">
    <property type="entry name" value="SYNAPSE-ASSOCIATED PROTEIN 1"/>
    <property type="match status" value="1"/>
</dbReference>
<dbReference type="Pfam" id="PF03909">
    <property type="entry name" value="BSD"/>
    <property type="match status" value="1"/>
</dbReference>
<evidence type="ECO:0000313" key="4">
    <source>
        <dbReference type="RefSeq" id="XP_031414957.1"/>
    </source>
</evidence>
<dbReference type="GO" id="GO:0005634">
    <property type="term" value="C:nucleus"/>
    <property type="evidence" value="ECO:0007669"/>
    <property type="project" value="TreeGrafter"/>
</dbReference>
<accession>A0A6P8EVM8</accession>
<gene>
    <name evidence="4" type="primary">LOC105893260</name>
</gene>
<reference evidence="4" key="1">
    <citation type="submission" date="2025-08" db="UniProtKB">
        <authorList>
            <consortium name="RefSeq"/>
        </authorList>
    </citation>
    <scope>IDENTIFICATION</scope>
</reference>